<evidence type="ECO:0000313" key="1">
    <source>
        <dbReference type="EMBL" id="KAJ8133036.1"/>
    </source>
</evidence>
<organism evidence="1 2">
    <name type="scientific">Lasiodiplodia mahajangana</name>
    <dbReference type="NCBI Taxonomy" id="1108764"/>
    <lineage>
        <taxon>Eukaryota</taxon>
        <taxon>Fungi</taxon>
        <taxon>Dikarya</taxon>
        <taxon>Ascomycota</taxon>
        <taxon>Pezizomycotina</taxon>
        <taxon>Dothideomycetes</taxon>
        <taxon>Dothideomycetes incertae sedis</taxon>
        <taxon>Botryosphaeriales</taxon>
        <taxon>Botryosphaeriaceae</taxon>
        <taxon>Lasiodiplodia</taxon>
    </lineage>
</organism>
<keyword evidence="2" id="KW-1185">Reference proteome</keyword>
<reference evidence="1" key="1">
    <citation type="submission" date="2022-12" db="EMBL/GenBank/DDBJ databases">
        <title>Genome Sequence of Lasiodiplodia mahajangana.</title>
        <authorList>
            <person name="Buettner E."/>
        </authorList>
    </citation>
    <scope>NUCLEOTIDE SEQUENCE</scope>
    <source>
        <strain evidence="1">VT137</strain>
    </source>
</reference>
<protein>
    <submittedName>
        <fullName evidence="1">Uncharacterized protein</fullName>
    </submittedName>
</protein>
<name>A0ACC2K062_9PEZI</name>
<gene>
    <name evidence="1" type="ORF">O1611_g589</name>
</gene>
<dbReference type="Proteomes" id="UP001153332">
    <property type="component" value="Unassembled WGS sequence"/>
</dbReference>
<dbReference type="EMBL" id="JAPUUL010000053">
    <property type="protein sequence ID" value="KAJ8133036.1"/>
    <property type="molecule type" value="Genomic_DNA"/>
</dbReference>
<comment type="caution">
    <text evidence="1">The sequence shown here is derived from an EMBL/GenBank/DDBJ whole genome shotgun (WGS) entry which is preliminary data.</text>
</comment>
<proteinExistence type="predicted"/>
<accession>A0ACC2K062</accession>
<sequence>MSSANIAVEPEGQGKTPESLVTETQGDVHDDIDPENEVTGLKLLLIHIALCLSTFLVGLDFNLIATAIPVITVEFNSIRDVGWYGSAFMLALANHTWCSAQSRCASQPLAGKTYTLFSKKFAFLIYLFIFEVGSLVCALAPTSKALIVGRAVAGLGASGVFAGGFALMTTIIPLHKRPIWTGTYGSIFALASIVGPVLGGALTQNVTWRWCFYINLPIGGFAAALFFILVHIRPGRLETQSLKAKLVSLDILGFVLIAGSITMILLALIWGGVEYAWRSSVVIGLFVGAAVILALFVPWQIYMDERALIPPRLFKLNRNPALLCSAAFFVNGPFQVIIYWLPIWFQAVLGASPTRSGINYFPTVVADVLTSFIGAGLVMTLGWWNPFILLAGAFTSLGGGLLSTIYPGISDGHWIGYQIFGGIGYSLSSSISHNGMQASLPQDLVPIGTSTLLAGISTSCAVFNAVAQAVFQQRIQVNLDGIVSPDTVTAIINAGALNYPSLVDPETLPLVIRAYSKAITQLFYIPASAPVIAFLLVLCCKWTSMKDRKRAEESANKNDDSSQEKV</sequence>
<evidence type="ECO:0000313" key="2">
    <source>
        <dbReference type="Proteomes" id="UP001153332"/>
    </source>
</evidence>